<evidence type="ECO:0000313" key="3">
    <source>
        <dbReference type="EMBL" id="TWV55418.1"/>
    </source>
</evidence>
<dbReference type="InterPro" id="IPR036527">
    <property type="entry name" value="SCP2_sterol-bd_dom_sf"/>
</dbReference>
<keyword evidence="3" id="KW-0670">Pyruvate</keyword>
<evidence type="ECO:0000259" key="1">
    <source>
        <dbReference type="Pfam" id="PF07398"/>
    </source>
</evidence>
<dbReference type="SUPFAM" id="SSF55718">
    <property type="entry name" value="SCP-like"/>
    <property type="match status" value="1"/>
</dbReference>
<name>A0A5C6K124_9ACTN</name>
<dbReference type="InterPro" id="IPR024344">
    <property type="entry name" value="MDMPI_metal-binding"/>
</dbReference>
<dbReference type="RefSeq" id="WP_146464412.1">
    <property type="nucleotide sequence ID" value="NZ_VOGW01000043.1"/>
</dbReference>
<keyword evidence="3" id="KW-0413">Isomerase</keyword>
<dbReference type="Gene3D" id="1.20.120.450">
    <property type="entry name" value="dinb family like domain"/>
    <property type="match status" value="1"/>
</dbReference>
<dbReference type="InterPro" id="IPR034660">
    <property type="entry name" value="DinB/YfiT-like"/>
</dbReference>
<dbReference type="Pfam" id="PF07398">
    <property type="entry name" value="MDMPI_C"/>
    <property type="match status" value="1"/>
</dbReference>
<dbReference type="InterPro" id="IPR017517">
    <property type="entry name" value="Maleyloyr_isom"/>
</dbReference>
<comment type="caution">
    <text evidence="3">The sequence shown here is derived from an EMBL/GenBank/DDBJ whole genome shotgun (WGS) entry which is preliminary data.</text>
</comment>
<feature type="domain" description="MDMPI C-terminal" evidence="1">
    <location>
        <begin position="155"/>
        <end position="231"/>
    </location>
</feature>
<dbReference type="Proteomes" id="UP000320481">
    <property type="component" value="Unassembled WGS sequence"/>
</dbReference>
<proteinExistence type="predicted"/>
<evidence type="ECO:0000259" key="2">
    <source>
        <dbReference type="Pfam" id="PF11716"/>
    </source>
</evidence>
<dbReference type="Gene3D" id="3.30.1050.20">
    <property type="match status" value="1"/>
</dbReference>
<dbReference type="AlphaFoldDB" id="A0A5C6K124"/>
<dbReference type="GO" id="GO:0016853">
    <property type="term" value="F:isomerase activity"/>
    <property type="evidence" value="ECO:0007669"/>
    <property type="project" value="UniProtKB-KW"/>
</dbReference>
<dbReference type="InterPro" id="IPR010872">
    <property type="entry name" value="MDMPI_C-term_domain"/>
</dbReference>
<dbReference type="GO" id="GO:0046872">
    <property type="term" value="F:metal ion binding"/>
    <property type="evidence" value="ECO:0007669"/>
    <property type="project" value="InterPro"/>
</dbReference>
<keyword evidence="4" id="KW-1185">Reference proteome</keyword>
<dbReference type="NCBIfam" id="TIGR03083">
    <property type="entry name" value="maleylpyruvate isomerase family mycothiol-dependent enzyme"/>
    <property type="match status" value="1"/>
</dbReference>
<gene>
    <name evidence="3" type="ORF">FRZ03_07750</name>
</gene>
<feature type="domain" description="Mycothiol-dependent maleylpyruvate isomerase metal-binding" evidence="2">
    <location>
        <begin position="12"/>
        <end position="147"/>
    </location>
</feature>
<dbReference type="Pfam" id="PF11716">
    <property type="entry name" value="MDMPI_N"/>
    <property type="match status" value="1"/>
</dbReference>
<dbReference type="SUPFAM" id="SSF109854">
    <property type="entry name" value="DinB/YfiT-like putative metalloenzymes"/>
    <property type="match status" value="1"/>
</dbReference>
<organism evidence="3 4">
    <name type="scientific">Streptomyces misionensis</name>
    <dbReference type="NCBI Taxonomy" id="67331"/>
    <lineage>
        <taxon>Bacteria</taxon>
        <taxon>Bacillati</taxon>
        <taxon>Actinomycetota</taxon>
        <taxon>Actinomycetes</taxon>
        <taxon>Kitasatosporales</taxon>
        <taxon>Streptomycetaceae</taxon>
        <taxon>Streptomyces</taxon>
    </lineage>
</organism>
<reference evidence="3" key="1">
    <citation type="journal article" date="2019" name="Microbiol. Resour. Announc.">
        <title>Draft Genomic Sequences of Streptomyces misionensis and Streptomyces albidoflavus, bacteria applied for phytopathogen biocontrol.</title>
        <authorList>
            <person name="Pylro V."/>
            <person name="Dias A."/>
            <person name="Andreote F."/>
            <person name="Varani A."/>
            <person name="Andreote C."/>
            <person name="Bernardo E."/>
            <person name="Martins T."/>
        </authorList>
    </citation>
    <scope>NUCLEOTIDE SEQUENCE [LARGE SCALE GENOMIC DNA]</scope>
    <source>
        <strain evidence="3">66</strain>
    </source>
</reference>
<protein>
    <submittedName>
        <fullName evidence="3">Maleylpyruvate isomerase family mycothiol-dependent enzyme</fullName>
    </submittedName>
</protein>
<accession>A0A5C6K124</accession>
<evidence type="ECO:0000313" key="4">
    <source>
        <dbReference type="Proteomes" id="UP000320481"/>
    </source>
</evidence>
<sequence>MQELGTALDPVTASTDRFVATVASLADAQVTGDTLISPWTRGHVITHVARATDSLCRLLAWARTGVETPQYASMDARAAEIEAGARRPVADLVADVRDTAARFEEAVRALPPAAWHTQVRMRTGEPRTPASLIPTRLRELEIHHADLDAGYGFSDIPADAARWIVDDIVEALARRPKTPPLRLEATDTGLVHALGTGGPTVSGRQADLLAWLSGRSSGTGLTAFGADEVPAAPFWI</sequence>
<dbReference type="EMBL" id="VOGW01000043">
    <property type="protein sequence ID" value="TWV55418.1"/>
    <property type="molecule type" value="Genomic_DNA"/>
</dbReference>